<dbReference type="GO" id="GO:0005694">
    <property type="term" value="C:chromosome"/>
    <property type="evidence" value="ECO:0007669"/>
    <property type="project" value="InterPro"/>
</dbReference>
<evidence type="ECO:0000256" key="4">
    <source>
        <dbReference type="ARBA" id="ARBA00022840"/>
    </source>
</evidence>
<feature type="region of interest" description="Disordered" evidence="11">
    <location>
        <begin position="1222"/>
        <end position="1281"/>
    </location>
</feature>
<dbReference type="InterPro" id="IPR001841">
    <property type="entry name" value="Znf_RING"/>
</dbReference>
<dbReference type="InterPro" id="IPR000547">
    <property type="entry name" value="Clathrin_H-chain/VPS_repeat"/>
</dbReference>
<dbReference type="SUPFAM" id="SSF50978">
    <property type="entry name" value="WD40 repeat-like"/>
    <property type="match status" value="1"/>
</dbReference>
<dbReference type="SMART" id="SM00184">
    <property type="entry name" value="RING"/>
    <property type="match status" value="1"/>
</dbReference>
<feature type="region of interest" description="Disordered" evidence="11">
    <location>
        <begin position="282"/>
        <end position="304"/>
    </location>
</feature>
<reference evidence="14 15" key="1">
    <citation type="journal article" date="2011" name="Genome Res.">
        <title>Phylogeny-wide analysis of social amoeba genomes highlights ancient origins for complex intercellular communication.</title>
        <authorList>
            <person name="Heidel A.J."/>
            <person name="Lawal H.M."/>
            <person name="Felder M."/>
            <person name="Schilde C."/>
            <person name="Helps N.R."/>
            <person name="Tunggal B."/>
            <person name="Rivero F."/>
            <person name="John U."/>
            <person name="Schleicher M."/>
            <person name="Eichinger L."/>
            <person name="Platzer M."/>
            <person name="Noegel A.A."/>
            <person name="Schaap P."/>
            <person name="Gloeckner G."/>
        </authorList>
    </citation>
    <scope>NUCLEOTIDE SEQUENCE [LARGE SCALE GENOMIC DNA]</scope>
    <source>
        <strain evidence="15">ATCC 26659 / Pp 5 / PN500</strain>
    </source>
</reference>
<dbReference type="InParanoid" id="D3BQ59"/>
<evidence type="ECO:0000256" key="11">
    <source>
        <dbReference type="SAM" id="MobiDB-lite"/>
    </source>
</evidence>
<dbReference type="InterPro" id="IPR001680">
    <property type="entry name" value="WD40_rpt"/>
</dbReference>
<dbReference type="Pfam" id="PF23556">
    <property type="entry name" value="TPR_Vps41"/>
    <property type="match status" value="1"/>
</dbReference>
<dbReference type="InterPro" id="IPR036277">
    <property type="entry name" value="SMC_hinge_sf"/>
</dbReference>
<evidence type="ECO:0000256" key="2">
    <source>
        <dbReference type="ARBA" id="ARBA00005231"/>
    </source>
</evidence>
<evidence type="ECO:0000259" key="13">
    <source>
        <dbReference type="SMART" id="SM00968"/>
    </source>
</evidence>
<feature type="repeat" description="CHCR" evidence="9">
    <location>
        <begin position="1688"/>
        <end position="1832"/>
    </location>
</feature>
<comment type="caution">
    <text evidence="14">The sequence shown here is derived from an EMBL/GenBank/DDBJ whole genome shotgun (WGS) entry which is preliminary data.</text>
</comment>
<name>D3BQ59_HETP5</name>
<dbReference type="PROSITE" id="PS50236">
    <property type="entry name" value="CHCR"/>
    <property type="match status" value="1"/>
</dbReference>
<dbReference type="InterPro" id="IPR003395">
    <property type="entry name" value="RecF/RecN/SMC_N"/>
</dbReference>
<dbReference type="SUPFAM" id="SSF57850">
    <property type="entry name" value="RING/U-box"/>
    <property type="match status" value="1"/>
</dbReference>
<dbReference type="EMBL" id="ADBJ01000047">
    <property type="protein sequence ID" value="EFA76279.1"/>
    <property type="molecule type" value="Genomic_DNA"/>
</dbReference>
<dbReference type="FunFam" id="1.20.1060.20:FF:000005">
    <property type="entry name" value="Structural maintenance of chromosomes 2"/>
    <property type="match status" value="1"/>
</dbReference>
<feature type="compositionally biased region" description="Low complexity" evidence="11">
    <location>
        <begin position="1222"/>
        <end position="1241"/>
    </location>
</feature>
<dbReference type="SUPFAM" id="SSF52540">
    <property type="entry name" value="P-loop containing nucleoside triphosphate hydrolases"/>
    <property type="match status" value="1"/>
</dbReference>
<gene>
    <name evidence="14" type="primary">smc2</name>
    <name evidence="14" type="ORF">PPL_10041</name>
</gene>
<feature type="domain" description="SMC hinge" evidence="13">
    <location>
        <begin position="516"/>
        <end position="636"/>
    </location>
</feature>
<dbReference type="InterPro" id="IPR010935">
    <property type="entry name" value="SMC_hinge"/>
</dbReference>
<keyword evidence="4" id="KW-0067">ATP-binding</keyword>
<dbReference type="Gene3D" id="1.20.1060.20">
    <property type="match status" value="1"/>
</dbReference>
<proteinExistence type="inferred from homology"/>
<dbReference type="PANTHER" id="PTHR43977">
    <property type="entry name" value="STRUCTURAL MAINTENANCE OF CHROMOSOMES PROTEIN 3"/>
    <property type="match status" value="1"/>
</dbReference>
<evidence type="ECO:0000256" key="7">
    <source>
        <dbReference type="ARBA" id="ARBA00023306"/>
    </source>
</evidence>
<dbReference type="Gene3D" id="2.130.10.10">
    <property type="entry name" value="YVTN repeat-like/Quinoprotein amine dehydrogenase"/>
    <property type="match status" value="1"/>
</dbReference>
<feature type="compositionally biased region" description="Acidic residues" evidence="11">
    <location>
        <begin position="1245"/>
        <end position="1281"/>
    </location>
</feature>
<dbReference type="STRING" id="670386.D3BQ59"/>
<dbReference type="GO" id="GO:0005524">
    <property type="term" value="F:ATP binding"/>
    <property type="evidence" value="ECO:0007669"/>
    <property type="project" value="UniProtKB-KW"/>
</dbReference>
<dbReference type="FunFam" id="3.40.50.300:FF:000385">
    <property type="entry name" value="Structural maintenance of chromosomes 2"/>
    <property type="match status" value="1"/>
</dbReference>
<evidence type="ECO:0000256" key="8">
    <source>
        <dbReference type="PROSITE-ProRule" id="PRU00221"/>
    </source>
</evidence>
<dbReference type="CDD" id="cd03273">
    <property type="entry name" value="ABC_SMC2_euk"/>
    <property type="match status" value="1"/>
</dbReference>
<feature type="region of interest" description="Disordered" evidence="11">
    <location>
        <begin position="1553"/>
        <end position="1577"/>
    </location>
</feature>
<dbReference type="InterPro" id="IPR027417">
    <property type="entry name" value="P-loop_NTPase"/>
</dbReference>
<evidence type="ECO:0000256" key="1">
    <source>
        <dbReference type="ARBA" id="ARBA00004123"/>
    </source>
</evidence>
<dbReference type="Gene3D" id="1.25.40.10">
    <property type="entry name" value="Tetratricopeptide repeat domain"/>
    <property type="match status" value="1"/>
</dbReference>
<feature type="coiled-coil region" evidence="10">
    <location>
        <begin position="808"/>
        <end position="933"/>
    </location>
</feature>
<dbReference type="InterPro" id="IPR027120">
    <property type="entry name" value="Smc2_ABC"/>
</dbReference>
<evidence type="ECO:0000256" key="3">
    <source>
        <dbReference type="ARBA" id="ARBA00022741"/>
    </source>
</evidence>
<dbReference type="InterPro" id="IPR057780">
    <property type="entry name" value="Beta-prop_Vps41"/>
</dbReference>
<dbReference type="Gene3D" id="1.10.287.1490">
    <property type="match status" value="1"/>
</dbReference>
<keyword evidence="5 10" id="KW-0175">Coiled coil</keyword>
<feature type="repeat" description="WD" evidence="8">
    <location>
        <begin position="1338"/>
        <end position="1368"/>
    </location>
</feature>
<dbReference type="GO" id="GO:0006886">
    <property type="term" value="P:intracellular protein transport"/>
    <property type="evidence" value="ECO:0007669"/>
    <property type="project" value="UniProtKB-UniRule"/>
</dbReference>
<dbReference type="RefSeq" id="XP_020428411.1">
    <property type="nucleotide sequence ID" value="XM_020580826.1"/>
</dbReference>
<dbReference type="InterPro" id="IPR036322">
    <property type="entry name" value="WD40_repeat_dom_sf"/>
</dbReference>
<dbReference type="InterPro" id="IPR015943">
    <property type="entry name" value="WD40/YVTN_repeat-like_dom_sf"/>
</dbReference>
<dbReference type="GO" id="GO:0016192">
    <property type="term" value="P:vesicle-mediated transport"/>
    <property type="evidence" value="ECO:0007669"/>
    <property type="project" value="InterPro"/>
</dbReference>
<evidence type="ECO:0000256" key="6">
    <source>
        <dbReference type="ARBA" id="ARBA00023067"/>
    </source>
</evidence>
<sequence>MFIEEIILDGFKSYSKRTTVGPLDPTFNAITGLNGSGKSNVLDSICFVLGITNLKQVRVNDLQELVYKHGQAGVTKASVTIVFNNEDPETSPVGYESSKRITVTRQIAIGGRSKYLINGINAQNNRVQNLFLSVQLNVNNPHFLIMQGRITKVINMKPPEILGMIEEAAGTSMFEKKKIQTLGILEKKSKKVEEIVRVLNEDITPNLNRLKEESSSYMQYTASVDEQEKLFRFITAYDYSEANEMVQNQSNGIEDIKNQKEQRVKEKEEIALNNENLKKQLKKMERSDKDNDMSEMESKNEKWSNDMVKHQTNLKNKRNEIEKERASISGLAQSKQEIVTSIAKKKKERDSLSAKIKDIVGENEQLAEKLKTSQKKLNDFNAGIIADGDTENGSFTEQLMEAKRVAVEAASEYKQAEIRIKHLSGELQQKKKMKQDTIDHAKMQEEYNAVAKDVEKLKKELESVAFNAEKLEELQTRKRDTEPKVFQLSEKVGIMAAQMSGMEFSYSDPSRDFDRSKVRGVVANLITLRDADTATALEICAGGKLYNIIVEDEQTGKALLAKGELKRRVTFLPLNKIDKRTIESEKVNRAKSLVGKDNVKPAIDWIQYDKSLTNAMNFVFGTTFIAKDKKQAHDVAFDPAVRVKTISLDGDEYNPAGTLTGGSKSQSGSVLSHIQKLNEMNGQLSGLRGELEKVNYELAKLQTGADKHRSLSQILQLKEHELSLINSRLNLNPHHQLVESIKEIEKKIEDDTLLLKQSKQRESDSLKKQAELEKQKNNFQSIRDQQLKAIEKTLADTKESFNRSNKIVKNEQQVIEKTTLEIEELELELKVLSEQTSGNESTVAAMEKELAALEQDAEKLKDNLDNLRQSLATKREEIKRQSEKYNQLTNEIDQNQRRSGEIDLELKKLEHKLERSQKDGKDAEKRIIDMNNRYKWIKSEKHMFGKPNTEYDFNSTSIKSAKNRYNQLQSELEKLSKNVNKKVISMYEKVQQEYADLVAKKNIVEKDKEKIEKVIFELDEKKNESLKTTWKSVNRDFGEIFSTLLPGTKAKLHPIEGDGKLDGLEVKVAFGDVWKETLSELSGGQKSLLALSLVLALLKFKPAPFYILDEIDAALDLSHTHNIGTILKTRFSTSQFIVVSLKEGMFNNANVLFQTNFKDGVSEETEKVASINNNHYQQHIADDDEDEYEEVEYEVEYVEEEVEEEIEVDEHGNQIITQTVVHSNNNNNNNNSNVNGKSNGHTQQVDDDGEEYEEVEEEVDVEDDDEDDGEEAEEYIEGGQEEDIEPILNYTRFGNGVTEILKKDAASCMAVHPKFIVLGTHWGSVSIHDFEGNKIERFDSHSATITEIAIDPSGDYIASCSEDGKVIINPFDRSGETMTFSYVRPITAIALDPEFAHKNTRQFVTGGKGGQLILNSKGWFRSKETVIHQGEGPIYAIKWCGNFIAWANEHGVKIYDCSTNMRIAHIPRKEGSPRGELFRCCLCWERPDTLIIGWAKSVEVIQIIERVEASGAAAKIAQITNQFSTKYWISGIAPFGEDLVILGYKDGAIEGHSEPSATAATPKMSSPNNATGAWNQGRVDQAEKPSIYIVSRKTNQAITTDHLNVNGFEHYKATDYRLDYNTAESIFYIVCPKDVVTAKPRNLEDHLKWLMDKNRYDEALEEVEKDMKTIKSLPPAKIKEIGEKDEAINLLVANTDKIPIKTVVNQLGHKPEYIHHYLHTLFTKDSRIGMDFHEMQVALYAQYDPKLLLPFLKNSISYNLDKAFQVCKEKNLYEEMVYILGRMGSAKEALNLILDKLGRIKDAVEFVEQQKDNDLWDYFINKSITNPRYVSELLENIGSNVDPIKLIRLIPDRMEIHNLRNRLVKILSDYNLQMSLREGCKEILKSDCVYLSETHLQALKAGHSLEEDAKCATCNQSIVTIKPDCAIVLYFCNHAYHNRCLKTSEQAANTQQTNQSNQSKQPAYDQLEFGFCPICQSNANKVSKGSRKIG</sequence>
<dbReference type="Gene3D" id="3.30.70.1620">
    <property type="match status" value="1"/>
</dbReference>
<evidence type="ECO:0000313" key="15">
    <source>
        <dbReference type="Proteomes" id="UP000001396"/>
    </source>
</evidence>
<protein>
    <submittedName>
        <fullName evidence="14">Structural maintenance of chromosome protein</fullName>
    </submittedName>
</protein>
<feature type="coiled-coil region" evidence="10">
    <location>
        <begin position="741"/>
        <end position="776"/>
    </location>
</feature>
<dbReference type="Gene3D" id="3.40.50.300">
    <property type="entry name" value="P-loop containing nucleotide triphosphate hydrolases"/>
    <property type="match status" value="2"/>
</dbReference>
<dbReference type="Pfam" id="PF23411">
    <property type="entry name" value="Beta-prop_Vps41"/>
    <property type="match status" value="1"/>
</dbReference>
<comment type="subcellular location">
    <subcellularLocation>
        <location evidence="1">Nucleus</location>
    </subcellularLocation>
</comment>
<organism evidence="14 15">
    <name type="scientific">Heterostelium pallidum (strain ATCC 26659 / Pp 5 / PN500)</name>
    <name type="common">Cellular slime mold</name>
    <name type="synonym">Polysphondylium pallidum</name>
    <dbReference type="NCBI Taxonomy" id="670386"/>
    <lineage>
        <taxon>Eukaryota</taxon>
        <taxon>Amoebozoa</taxon>
        <taxon>Evosea</taxon>
        <taxon>Eumycetozoa</taxon>
        <taxon>Dictyostelia</taxon>
        <taxon>Acytosteliales</taxon>
        <taxon>Acytosteliaceae</taxon>
        <taxon>Heterostelium</taxon>
    </lineage>
</organism>
<dbReference type="Proteomes" id="UP000001396">
    <property type="component" value="Unassembled WGS sequence"/>
</dbReference>
<keyword evidence="7" id="KW-0131">Cell cycle</keyword>
<feature type="compositionally biased region" description="Polar residues" evidence="11">
    <location>
        <begin position="1555"/>
        <end position="1574"/>
    </location>
</feature>
<keyword evidence="15" id="KW-1185">Reference proteome</keyword>
<dbReference type="SMART" id="SM00320">
    <property type="entry name" value="WD40"/>
    <property type="match status" value="3"/>
</dbReference>
<keyword evidence="6" id="KW-0226">DNA condensation</keyword>
<evidence type="ECO:0000256" key="5">
    <source>
        <dbReference type="ARBA" id="ARBA00023054"/>
    </source>
</evidence>
<dbReference type="SMART" id="SM00299">
    <property type="entry name" value="CLH"/>
    <property type="match status" value="1"/>
</dbReference>
<dbReference type="GO" id="GO:0030261">
    <property type="term" value="P:chromosome condensation"/>
    <property type="evidence" value="ECO:0007669"/>
    <property type="project" value="UniProtKB-KW"/>
</dbReference>
<dbReference type="PROSITE" id="PS50082">
    <property type="entry name" value="WD_REPEATS_2"/>
    <property type="match status" value="1"/>
</dbReference>
<feature type="domain" description="RING-type" evidence="12">
    <location>
        <begin position="1911"/>
        <end position="1975"/>
    </location>
</feature>
<accession>D3BQ59</accession>
<dbReference type="InterPro" id="IPR011990">
    <property type="entry name" value="TPR-like_helical_dom_sf"/>
</dbReference>
<dbReference type="SMART" id="SM00968">
    <property type="entry name" value="SMC_hinge"/>
    <property type="match status" value="1"/>
</dbReference>
<evidence type="ECO:0000313" key="14">
    <source>
        <dbReference type="EMBL" id="EFA76279.1"/>
    </source>
</evidence>
<dbReference type="Pfam" id="PF06470">
    <property type="entry name" value="SMC_hinge"/>
    <property type="match status" value="1"/>
</dbReference>
<keyword evidence="3" id="KW-0547">Nucleotide-binding</keyword>
<feature type="coiled-coil region" evidence="10">
    <location>
        <begin position="958"/>
        <end position="1024"/>
    </location>
</feature>
<comment type="similarity">
    <text evidence="2">Belongs to the SMC family. SMC2 subfamily.</text>
</comment>
<dbReference type="GO" id="GO:0005634">
    <property type="term" value="C:nucleus"/>
    <property type="evidence" value="ECO:0007669"/>
    <property type="project" value="UniProtKB-SubCell"/>
</dbReference>
<evidence type="ECO:0000256" key="10">
    <source>
        <dbReference type="SAM" id="Coils"/>
    </source>
</evidence>
<dbReference type="GO" id="GO:0016887">
    <property type="term" value="F:ATP hydrolysis activity"/>
    <property type="evidence" value="ECO:0007669"/>
    <property type="project" value="InterPro"/>
</dbReference>
<dbReference type="FunCoup" id="D3BQ59">
    <property type="interactions" value="628"/>
</dbReference>
<dbReference type="GeneID" id="31365512"/>
<evidence type="ECO:0000256" key="9">
    <source>
        <dbReference type="PROSITE-ProRule" id="PRU01006"/>
    </source>
</evidence>
<keyword evidence="8" id="KW-0853">WD repeat</keyword>
<evidence type="ECO:0000259" key="12">
    <source>
        <dbReference type="SMART" id="SM00184"/>
    </source>
</evidence>
<dbReference type="Pfam" id="PF02463">
    <property type="entry name" value="SMC_N"/>
    <property type="match status" value="1"/>
</dbReference>
<dbReference type="SUPFAM" id="SSF75553">
    <property type="entry name" value="Smc hinge domain"/>
    <property type="match status" value="1"/>
</dbReference>